<dbReference type="GO" id="GO:0016787">
    <property type="term" value="F:hydrolase activity"/>
    <property type="evidence" value="ECO:0007669"/>
    <property type="project" value="InterPro"/>
</dbReference>
<dbReference type="Proteomes" id="UP000614811">
    <property type="component" value="Unassembled WGS sequence"/>
</dbReference>
<accession>A0A918RRN3</accession>
<dbReference type="SUPFAM" id="SSF56300">
    <property type="entry name" value="Metallo-dependent phosphatases"/>
    <property type="match status" value="1"/>
</dbReference>
<comment type="caution">
    <text evidence="2">The sequence shown here is derived from an EMBL/GenBank/DDBJ whole genome shotgun (WGS) entry which is preliminary data.</text>
</comment>
<dbReference type="Gene3D" id="3.60.21.10">
    <property type="match status" value="1"/>
</dbReference>
<evidence type="ECO:0000259" key="1">
    <source>
        <dbReference type="Pfam" id="PF00149"/>
    </source>
</evidence>
<dbReference type="Pfam" id="PF00149">
    <property type="entry name" value="Metallophos"/>
    <property type="match status" value="1"/>
</dbReference>
<evidence type="ECO:0000313" key="3">
    <source>
        <dbReference type="Proteomes" id="UP000614811"/>
    </source>
</evidence>
<keyword evidence="3" id="KW-1185">Reference proteome</keyword>
<dbReference type="AlphaFoldDB" id="A0A918RRN3"/>
<dbReference type="InterPro" id="IPR004843">
    <property type="entry name" value="Calcineurin-like_PHP"/>
</dbReference>
<dbReference type="PANTHER" id="PTHR46546">
    <property type="entry name" value="SHEWANELLA-LIKE PROTEIN PHOSPHATASE 1"/>
    <property type="match status" value="1"/>
</dbReference>
<protein>
    <recommendedName>
        <fullName evidence="1">Calcineurin-like phosphoesterase domain-containing protein</fullName>
    </recommendedName>
</protein>
<name>A0A918RRN3_9GAMM</name>
<organism evidence="2 3">
    <name type="scientific">Arenicella chitinivorans</name>
    <dbReference type="NCBI Taxonomy" id="1329800"/>
    <lineage>
        <taxon>Bacteria</taxon>
        <taxon>Pseudomonadati</taxon>
        <taxon>Pseudomonadota</taxon>
        <taxon>Gammaproteobacteria</taxon>
        <taxon>Arenicellales</taxon>
        <taxon>Arenicellaceae</taxon>
        <taxon>Arenicella</taxon>
    </lineage>
</organism>
<feature type="domain" description="Calcineurin-like phosphoesterase" evidence="1">
    <location>
        <begin position="133"/>
        <end position="344"/>
    </location>
</feature>
<evidence type="ECO:0000313" key="2">
    <source>
        <dbReference type="EMBL" id="GHA10478.1"/>
    </source>
</evidence>
<sequence>MVRRWRRISMWIGLSLIIIALTWFVLAMSRAVVVFTEGGIYQRIMIPVGAKFLAWRADLAIHAEQPDLRMPQGPIVAPRADNRYEVSWVCGQDVQRELVTATEIDLQCRDHRRHIHWMTTQATQRPFSSDNNVAVISDLEGNLAYFLDWGKHAGVLDDAGRWAFGDGQLVILGDSVDRGRQVFDLLWKLHALEYEATIAGGAVHVILGNHEQYVLQGRLSSVEPEHLWATEQMMPYADAWSAQTVLGRWLRSKPIMLTLGDTLFVHGGISPSALQLGLTVEQWNQRHRSALMLNNHDPQVFGPTSPTQYRGYLYATDAYSLATQSHIEATLTQFGVQRIVVGHTQTEALTPRFNNRVFAIELGEHAGDYLMIMNHEPVVKQSELRKQRFRDPNTHQRQFELLNRSDWRAFFGVFITAGRSVFASM</sequence>
<gene>
    <name evidence="2" type="ORF">GCM10008090_20120</name>
</gene>
<dbReference type="PANTHER" id="PTHR46546:SF4">
    <property type="entry name" value="SHEWANELLA-LIKE PROTEIN PHOSPHATASE 1"/>
    <property type="match status" value="1"/>
</dbReference>
<proteinExistence type="predicted"/>
<dbReference type="EMBL" id="BMXA01000003">
    <property type="protein sequence ID" value="GHA10478.1"/>
    <property type="molecule type" value="Genomic_DNA"/>
</dbReference>
<reference evidence="2" key="2">
    <citation type="submission" date="2020-09" db="EMBL/GenBank/DDBJ databases">
        <authorList>
            <person name="Sun Q."/>
            <person name="Kim S."/>
        </authorList>
    </citation>
    <scope>NUCLEOTIDE SEQUENCE</scope>
    <source>
        <strain evidence="2">KCTC 12711</strain>
    </source>
</reference>
<reference evidence="2" key="1">
    <citation type="journal article" date="2014" name="Int. J. Syst. Evol. Microbiol.">
        <title>Complete genome sequence of Corynebacterium casei LMG S-19264T (=DSM 44701T), isolated from a smear-ripened cheese.</title>
        <authorList>
            <consortium name="US DOE Joint Genome Institute (JGI-PGF)"/>
            <person name="Walter F."/>
            <person name="Albersmeier A."/>
            <person name="Kalinowski J."/>
            <person name="Ruckert C."/>
        </authorList>
    </citation>
    <scope>NUCLEOTIDE SEQUENCE</scope>
    <source>
        <strain evidence="2">KCTC 12711</strain>
    </source>
</reference>
<dbReference type="InterPro" id="IPR029052">
    <property type="entry name" value="Metallo-depent_PP-like"/>
</dbReference>